<dbReference type="EMBL" id="CP042434">
    <property type="protein sequence ID" value="QEC72406.1"/>
    <property type="molecule type" value="Genomic_DNA"/>
</dbReference>
<dbReference type="GO" id="GO:0003677">
    <property type="term" value="F:DNA binding"/>
    <property type="evidence" value="ECO:0007669"/>
    <property type="project" value="UniProtKB-KW"/>
</dbReference>
<sequence>MQLDLINSKIGRKNIINNNLAMPDLYKAVGMVGVLFENKYRFLKSQLERYYEVDGRTIERILVNNSDELSNSGYEVMTGERLKLFKKSLLDSSNLNDLEHSSIIKAPSLGVFTFKSFLNIGMLLVDSERARQTRSLILDIVIDVLNKRSGGKTKFINQREEKYLPAALDEFIYRKKFIDAIDLYIVDNNFKYSQLTDKVYKSIFKENSNEYRKILRLSSNDSVRSTLYSEVLRIVSDFENAFAKKLKLAFENKGEKLSLTEAHELFNEFSEKALLLMEASVKDARNKMASRDLAFRDALHEKLANYLKDVPAEDFEKFLGEQSLNLERQLELNKDVFKRLKDR</sequence>
<protein>
    <submittedName>
        <fullName evidence="1">DNA-binding protein</fullName>
    </submittedName>
</protein>
<reference evidence="1 2" key="1">
    <citation type="journal article" date="2017" name="Int. J. Syst. Evol. Microbiol.">
        <title>Arachidicoccus ginsenosidivorans sp. nov., with ginsenoside-converting activity isolated from ginseng cultivating soil.</title>
        <authorList>
            <person name="Siddiqi M.Z."/>
            <person name="Aslam Z."/>
            <person name="Im W.T."/>
        </authorList>
    </citation>
    <scope>NUCLEOTIDE SEQUENCE [LARGE SCALE GENOMIC DNA]</scope>
    <source>
        <strain evidence="1 2">Gsoil 809</strain>
    </source>
</reference>
<name>A0A5B8VP04_9BACT</name>
<proteinExistence type="predicted"/>
<evidence type="ECO:0000313" key="1">
    <source>
        <dbReference type="EMBL" id="QEC72406.1"/>
    </source>
</evidence>
<dbReference type="KEGG" id="agi:FSB73_12685"/>
<dbReference type="AlphaFoldDB" id="A0A5B8VP04"/>
<dbReference type="RefSeq" id="WP_146782731.1">
    <property type="nucleotide sequence ID" value="NZ_CP042434.1"/>
</dbReference>
<keyword evidence="2" id="KW-1185">Reference proteome</keyword>
<dbReference type="OrthoDB" id="696873at2"/>
<keyword evidence="1" id="KW-0238">DNA-binding</keyword>
<accession>A0A5B8VP04</accession>
<organism evidence="1 2">
    <name type="scientific">Arachidicoccus ginsenosidivorans</name>
    <dbReference type="NCBI Taxonomy" id="496057"/>
    <lineage>
        <taxon>Bacteria</taxon>
        <taxon>Pseudomonadati</taxon>
        <taxon>Bacteroidota</taxon>
        <taxon>Chitinophagia</taxon>
        <taxon>Chitinophagales</taxon>
        <taxon>Chitinophagaceae</taxon>
        <taxon>Arachidicoccus</taxon>
    </lineage>
</organism>
<dbReference type="Proteomes" id="UP000321291">
    <property type="component" value="Chromosome"/>
</dbReference>
<evidence type="ECO:0000313" key="2">
    <source>
        <dbReference type="Proteomes" id="UP000321291"/>
    </source>
</evidence>
<gene>
    <name evidence="1" type="ORF">FSB73_12685</name>
</gene>